<dbReference type="EMBL" id="CANHGI010000005">
    <property type="protein sequence ID" value="CAI5451304.1"/>
    <property type="molecule type" value="Genomic_DNA"/>
</dbReference>
<proteinExistence type="predicted"/>
<evidence type="ECO:0000313" key="3">
    <source>
        <dbReference type="Proteomes" id="UP001152747"/>
    </source>
</evidence>
<name>A0A9P1IW45_9PELO</name>
<accession>A0A9P1IW45</accession>
<feature type="chain" id="PRO_5040191593" description="SXP/RAL-2 family protein Ani s 5-like cation-binding domain-containing protein" evidence="1">
    <location>
        <begin position="19"/>
        <end position="84"/>
    </location>
</feature>
<evidence type="ECO:0000313" key="2">
    <source>
        <dbReference type="EMBL" id="CAI5451304.1"/>
    </source>
</evidence>
<reference evidence="2" key="1">
    <citation type="submission" date="2022-11" db="EMBL/GenBank/DDBJ databases">
        <authorList>
            <person name="Kikuchi T."/>
        </authorList>
    </citation>
    <scope>NUCLEOTIDE SEQUENCE</scope>
    <source>
        <strain evidence="2">PS1010</strain>
    </source>
</reference>
<gene>
    <name evidence="2" type="ORF">CAMP_LOCUS13941</name>
</gene>
<evidence type="ECO:0008006" key="4">
    <source>
        <dbReference type="Google" id="ProtNLM"/>
    </source>
</evidence>
<dbReference type="Proteomes" id="UP001152747">
    <property type="component" value="Unassembled WGS sequence"/>
</dbReference>
<protein>
    <recommendedName>
        <fullName evidence="4">SXP/RAL-2 family protein Ani s 5-like cation-binding domain-containing protein</fullName>
    </recommendedName>
</protein>
<keyword evidence="3" id="KW-1185">Reference proteome</keyword>
<keyword evidence="1" id="KW-0732">Signal</keyword>
<feature type="signal peptide" evidence="1">
    <location>
        <begin position="1"/>
        <end position="18"/>
    </location>
</feature>
<comment type="caution">
    <text evidence="2">The sequence shown here is derived from an EMBL/GenBank/DDBJ whole genome shotgun (WGS) entry which is preliminary data.</text>
</comment>
<dbReference type="AlphaFoldDB" id="A0A9P1IW45"/>
<sequence>MRNFTIIILLLLFIQIFAAPLKPEPEQNEFVSFLKTAGNKIKDFFENFDKVLEVDELLETAEGREELVDKAIAQVQSEFLTRKK</sequence>
<evidence type="ECO:0000256" key="1">
    <source>
        <dbReference type="SAM" id="SignalP"/>
    </source>
</evidence>
<organism evidence="2 3">
    <name type="scientific">Caenorhabditis angaria</name>
    <dbReference type="NCBI Taxonomy" id="860376"/>
    <lineage>
        <taxon>Eukaryota</taxon>
        <taxon>Metazoa</taxon>
        <taxon>Ecdysozoa</taxon>
        <taxon>Nematoda</taxon>
        <taxon>Chromadorea</taxon>
        <taxon>Rhabditida</taxon>
        <taxon>Rhabditina</taxon>
        <taxon>Rhabditomorpha</taxon>
        <taxon>Rhabditoidea</taxon>
        <taxon>Rhabditidae</taxon>
        <taxon>Peloderinae</taxon>
        <taxon>Caenorhabditis</taxon>
    </lineage>
</organism>